<feature type="compositionally biased region" description="Basic and acidic residues" evidence="1">
    <location>
        <begin position="64"/>
        <end position="79"/>
    </location>
</feature>
<dbReference type="InterPro" id="IPR036388">
    <property type="entry name" value="WH-like_DNA-bd_sf"/>
</dbReference>
<feature type="region of interest" description="Disordered" evidence="1">
    <location>
        <begin position="161"/>
        <end position="193"/>
    </location>
</feature>
<accession>A0A918KLJ1</accession>
<reference evidence="2" key="1">
    <citation type="journal article" date="2014" name="Int. J. Syst. Evol. Microbiol.">
        <title>Complete genome sequence of Corynebacterium casei LMG S-19264T (=DSM 44701T), isolated from a smear-ripened cheese.</title>
        <authorList>
            <consortium name="US DOE Joint Genome Institute (JGI-PGF)"/>
            <person name="Walter F."/>
            <person name="Albersmeier A."/>
            <person name="Kalinowski J."/>
            <person name="Ruckert C."/>
        </authorList>
    </citation>
    <scope>NUCLEOTIDE SEQUENCE</scope>
    <source>
        <strain evidence="2">JCM 4790</strain>
    </source>
</reference>
<sequence length="193" mass="21144">MTSRSADTLRSRYVAQAASDLEDNRRRQRELAEKMKMLEQEEALLVDILNLAERYEGSSAPPEQAREEPAAARAEERSRPASGRTPARGETRTGTPAGKSAAKGKSRQPLLGDLLLRLLGGHSEPRSAKELRDELLKKHPDRSPTPQVVRNTLESLVAKGRIRRHKRERSVMYTLAESGGPTAAESGSPADAG</sequence>
<proteinExistence type="predicted"/>
<gene>
    <name evidence="2" type="ORF">GCM10010358_20780</name>
</gene>
<evidence type="ECO:0000313" key="3">
    <source>
        <dbReference type="Proteomes" id="UP000619244"/>
    </source>
</evidence>
<keyword evidence="3" id="KW-1185">Reference proteome</keyword>
<comment type="caution">
    <text evidence="2">The sequence shown here is derived from an EMBL/GenBank/DDBJ whole genome shotgun (WGS) entry which is preliminary data.</text>
</comment>
<feature type="compositionally biased region" description="Low complexity" evidence="1">
    <location>
        <begin position="110"/>
        <end position="121"/>
    </location>
</feature>
<dbReference type="RefSeq" id="WP_190189903.1">
    <property type="nucleotide sequence ID" value="NZ_BMVU01000006.1"/>
</dbReference>
<evidence type="ECO:0000256" key="1">
    <source>
        <dbReference type="SAM" id="MobiDB-lite"/>
    </source>
</evidence>
<dbReference type="Proteomes" id="UP000619244">
    <property type="component" value="Unassembled WGS sequence"/>
</dbReference>
<protein>
    <recommendedName>
        <fullName evidence="4">Regulatory protein</fullName>
    </recommendedName>
</protein>
<name>A0A918KLJ1_9ACTN</name>
<dbReference type="AlphaFoldDB" id="A0A918KLJ1"/>
<feature type="compositionally biased region" description="Basic and acidic residues" evidence="1">
    <location>
        <begin position="123"/>
        <end position="142"/>
    </location>
</feature>
<dbReference type="Gene3D" id="1.10.10.10">
    <property type="entry name" value="Winged helix-like DNA-binding domain superfamily/Winged helix DNA-binding domain"/>
    <property type="match status" value="1"/>
</dbReference>
<organism evidence="2 3">
    <name type="scientific">Streptomyces minutiscleroticus</name>
    <dbReference type="NCBI Taxonomy" id="68238"/>
    <lineage>
        <taxon>Bacteria</taxon>
        <taxon>Bacillati</taxon>
        <taxon>Actinomycetota</taxon>
        <taxon>Actinomycetes</taxon>
        <taxon>Kitasatosporales</taxon>
        <taxon>Streptomycetaceae</taxon>
        <taxon>Streptomyces</taxon>
    </lineage>
</organism>
<evidence type="ECO:0000313" key="2">
    <source>
        <dbReference type="EMBL" id="GGX66225.1"/>
    </source>
</evidence>
<reference evidence="2" key="2">
    <citation type="submission" date="2020-09" db="EMBL/GenBank/DDBJ databases">
        <authorList>
            <person name="Sun Q."/>
            <person name="Ohkuma M."/>
        </authorList>
    </citation>
    <scope>NUCLEOTIDE SEQUENCE</scope>
    <source>
        <strain evidence="2">JCM 4790</strain>
    </source>
</reference>
<evidence type="ECO:0008006" key="4">
    <source>
        <dbReference type="Google" id="ProtNLM"/>
    </source>
</evidence>
<feature type="region of interest" description="Disordered" evidence="1">
    <location>
        <begin position="56"/>
        <end position="149"/>
    </location>
</feature>
<dbReference type="InterPro" id="IPR036390">
    <property type="entry name" value="WH_DNA-bd_sf"/>
</dbReference>
<dbReference type="EMBL" id="BMVU01000006">
    <property type="protein sequence ID" value="GGX66225.1"/>
    <property type="molecule type" value="Genomic_DNA"/>
</dbReference>
<dbReference type="SUPFAM" id="SSF46785">
    <property type="entry name" value="Winged helix' DNA-binding domain"/>
    <property type="match status" value="1"/>
</dbReference>